<dbReference type="SMART" id="SM00387">
    <property type="entry name" value="HATPase_c"/>
    <property type="match status" value="1"/>
</dbReference>
<keyword evidence="3" id="KW-0597">Phosphoprotein</keyword>
<evidence type="ECO:0000259" key="10">
    <source>
        <dbReference type="SMART" id="SM00387"/>
    </source>
</evidence>
<dbReference type="PANTHER" id="PTHR24421">
    <property type="entry name" value="NITRATE/NITRITE SENSOR PROTEIN NARX-RELATED"/>
    <property type="match status" value="1"/>
</dbReference>
<dbReference type="Gene3D" id="3.30.565.10">
    <property type="entry name" value="Histidine kinase-like ATPase, C-terminal domain"/>
    <property type="match status" value="1"/>
</dbReference>
<dbReference type="CDD" id="cd16917">
    <property type="entry name" value="HATPase_UhpB-NarQ-NarX-like"/>
    <property type="match status" value="1"/>
</dbReference>
<feature type="domain" description="Histidine kinase/HSP90-like ATPase" evidence="10">
    <location>
        <begin position="285"/>
        <end position="381"/>
    </location>
</feature>
<evidence type="ECO:0000313" key="11">
    <source>
        <dbReference type="EMBL" id="MBB2892641.1"/>
    </source>
</evidence>
<evidence type="ECO:0000256" key="9">
    <source>
        <dbReference type="SAM" id="Phobius"/>
    </source>
</evidence>
<protein>
    <recommendedName>
        <fullName evidence="2">histidine kinase</fullName>
        <ecNumber evidence="2">2.7.13.3</ecNumber>
    </recommendedName>
</protein>
<dbReference type="AlphaFoldDB" id="A0A839ND76"/>
<organism evidence="11 12">
    <name type="scientific">Flexivirga oryzae</name>
    <dbReference type="NCBI Taxonomy" id="1794944"/>
    <lineage>
        <taxon>Bacteria</taxon>
        <taxon>Bacillati</taxon>
        <taxon>Actinomycetota</taxon>
        <taxon>Actinomycetes</taxon>
        <taxon>Micrococcales</taxon>
        <taxon>Dermacoccaceae</taxon>
        <taxon>Flexivirga</taxon>
    </lineage>
</organism>
<dbReference type="InterPro" id="IPR011712">
    <property type="entry name" value="Sig_transdc_His_kin_sub3_dim/P"/>
</dbReference>
<keyword evidence="9" id="KW-0472">Membrane</keyword>
<evidence type="ECO:0000256" key="7">
    <source>
        <dbReference type="ARBA" id="ARBA00022840"/>
    </source>
</evidence>
<accession>A0A839ND76</accession>
<dbReference type="Proteomes" id="UP000559182">
    <property type="component" value="Unassembled WGS sequence"/>
</dbReference>
<keyword evidence="5" id="KW-0547">Nucleotide-binding</keyword>
<feature type="transmembrane region" description="Helical" evidence="9">
    <location>
        <begin position="134"/>
        <end position="152"/>
    </location>
</feature>
<keyword evidence="9" id="KW-0812">Transmembrane</keyword>
<keyword evidence="9" id="KW-1133">Transmembrane helix</keyword>
<proteinExistence type="predicted"/>
<dbReference type="PANTHER" id="PTHR24421:SF10">
    <property type="entry name" value="NITRATE_NITRITE SENSOR PROTEIN NARQ"/>
    <property type="match status" value="1"/>
</dbReference>
<dbReference type="Gene3D" id="1.20.5.1930">
    <property type="match status" value="1"/>
</dbReference>
<feature type="transmembrane region" description="Helical" evidence="9">
    <location>
        <begin position="56"/>
        <end position="73"/>
    </location>
</feature>
<keyword evidence="4" id="KW-0808">Transferase</keyword>
<dbReference type="GO" id="GO:0046983">
    <property type="term" value="F:protein dimerization activity"/>
    <property type="evidence" value="ECO:0007669"/>
    <property type="project" value="InterPro"/>
</dbReference>
<gene>
    <name evidence="11" type="ORF">FHU39_002659</name>
</gene>
<dbReference type="Pfam" id="PF23539">
    <property type="entry name" value="DUF7134"/>
    <property type="match status" value="1"/>
</dbReference>
<dbReference type="InterPro" id="IPR036890">
    <property type="entry name" value="HATPase_C_sf"/>
</dbReference>
<name>A0A839ND76_9MICO</name>
<dbReference type="GO" id="GO:0005524">
    <property type="term" value="F:ATP binding"/>
    <property type="evidence" value="ECO:0007669"/>
    <property type="project" value="UniProtKB-KW"/>
</dbReference>
<feature type="transmembrane region" description="Helical" evidence="9">
    <location>
        <begin position="104"/>
        <end position="122"/>
    </location>
</feature>
<dbReference type="InterPro" id="IPR003594">
    <property type="entry name" value="HATPase_dom"/>
</dbReference>
<evidence type="ECO:0000256" key="5">
    <source>
        <dbReference type="ARBA" id="ARBA00022741"/>
    </source>
</evidence>
<dbReference type="RefSeq" id="WP_183321062.1">
    <property type="nucleotide sequence ID" value="NZ_JACHVQ010000002.1"/>
</dbReference>
<keyword evidence="8" id="KW-0902">Two-component regulatory system</keyword>
<sequence>MQRIRRHPQLLDAALAGVLLVAGLADTARRPELLHPVTELFVLLSVGAIALRSRAPLLMCVVAAAGLAGFGLLPETTTPLWGFVAVLVLAFSAGANLGGRLRLAGVLALLVAAYILQVATSARLRDGEVSWADVWITPLVLIGVPALAGGLLRHSRAQTRRVRELAAELAVERDHHAAAAAAAERNRIARELHDVISHSVSVMLVQAGAAEALLPPAAPALQPVLRVRSAGRDALAELRRQLGLLTDGPGPGDPMPGLDDLRSLVAGVDGQLEVVGDLDGISSPGVQLTAYRVVQEGLTNARRHANGGSARVRVVRSEAAIEVTVLDSGGGDGGGEGGATSGGYGLRGMRERVELYGGELTAGPRGDAPGWRLCATLPLEQR</sequence>
<keyword evidence="12" id="KW-1185">Reference proteome</keyword>
<dbReference type="GO" id="GO:0016020">
    <property type="term" value="C:membrane"/>
    <property type="evidence" value="ECO:0007669"/>
    <property type="project" value="InterPro"/>
</dbReference>
<evidence type="ECO:0000313" key="12">
    <source>
        <dbReference type="Proteomes" id="UP000559182"/>
    </source>
</evidence>
<keyword evidence="7" id="KW-0067">ATP-binding</keyword>
<evidence type="ECO:0000256" key="4">
    <source>
        <dbReference type="ARBA" id="ARBA00022679"/>
    </source>
</evidence>
<dbReference type="InterPro" id="IPR055558">
    <property type="entry name" value="DUF7134"/>
</dbReference>
<evidence type="ECO:0000256" key="6">
    <source>
        <dbReference type="ARBA" id="ARBA00022777"/>
    </source>
</evidence>
<reference evidence="11 12" key="1">
    <citation type="submission" date="2020-08" db="EMBL/GenBank/DDBJ databases">
        <title>Sequencing the genomes of 1000 actinobacteria strains.</title>
        <authorList>
            <person name="Klenk H.-P."/>
        </authorList>
    </citation>
    <scope>NUCLEOTIDE SEQUENCE [LARGE SCALE GENOMIC DNA]</scope>
    <source>
        <strain evidence="11 12">DSM 105369</strain>
    </source>
</reference>
<comment type="catalytic activity">
    <reaction evidence="1">
        <text>ATP + protein L-histidine = ADP + protein N-phospho-L-histidine.</text>
        <dbReference type="EC" id="2.7.13.3"/>
    </reaction>
</comment>
<dbReference type="EMBL" id="JACHVQ010000002">
    <property type="protein sequence ID" value="MBB2892641.1"/>
    <property type="molecule type" value="Genomic_DNA"/>
</dbReference>
<feature type="transmembrane region" description="Helical" evidence="9">
    <location>
        <begin position="79"/>
        <end position="97"/>
    </location>
</feature>
<evidence type="ECO:0000256" key="3">
    <source>
        <dbReference type="ARBA" id="ARBA00022553"/>
    </source>
</evidence>
<dbReference type="Pfam" id="PF02518">
    <property type="entry name" value="HATPase_c"/>
    <property type="match status" value="1"/>
</dbReference>
<dbReference type="Pfam" id="PF07730">
    <property type="entry name" value="HisKA_3"/>
    <property type="match status" value="1"/>
</dbReference>
<dbReference type="SUPFAM" id="SSF55874">
    <property type="entry name" value="ATPase domain of HSP90 chaperone/DNA topoisomerase II/histidine kinase"/>
    <property type="match status" value="1"/>
</dbReference>
<dbReference type="InterPro" id="IPR050482">
    <property type="entry name" value="Sensor_HK_TwoCompSys"/>
</dbReference>
<evidence type="ECO:0000256" key="2">
    <source>
        <dbReference type="ARBA" id="ARBA00012438"/>
    </source>
</evidence>
<evidence type="ECO:0000256" key="8">
    <source>
        <dbReference type="ARBA" id="ARBA00023012"/>
    </source>
</evidence>
<evidence type="ECO:0000256" key="1">
    <source>
        <dbReference type="ARBA" id="ARBA00000085"/>
    </source>
</evidence>
<comment type="caution">
    <text evidence="11">The sequence shown here is derived from an EMBL/GenBank/DDBJ whole genome shotgun (WGS) entry which is preliminary data.</text>
</comment>
<keyword evidence="6 11" id="KW-0418">Kinase</keyword>
<dbReference type="EC" id="2.7.13.3" evidence="2"/>
<dbReference type="GO" id="GO:0000155">
    <property type="term" value="F:phosphorelay sensor kinase activity"/>
    <property type="evidence" value="ECO:0007669"/>
    <property type="project" value="InterPro"/>
</dbReference>